<protein>
    <recommendedName>
        <fullName evidence="2">Multidrug and toxin extrusion protein</fullName>
    </recommendedName>
</protein>
<feature type="transmembrane region" description="Helical" evidence="2">
    <location>
        <begin position="443"/>
        <end position="463"/>
    </location>
</feature>
<evidence type="ECO:0000256" key="1">
    <source>
        <dbReference type="ARBA" id="ARBA00010199"/>
    </source>
</evidence>
<feature type="transmembrane region" description="Helical" evidence="2">
    <location>
        <begin position="377"/>
        <end position="397"/>
    </location>
</feature>
<reference evidence="4" key="3">
    <citation type="submission" date="2015-06" db="UniProtKB">
        <authorList>
            <consortium name="EnsemblMetazoa"/>
        </authorList>
    </citation>
    <scope>IDENTIFICATION</scope>
</reference>
<feature type="transmembrane region" description="Helical" evidence="2">
    <location>
        <begin position="104"/>
        <end position="129"/>
    </location>
</feature>
<keyword evidence="2" id="KW-0812">Transmembrane</keyword>
<dbReference type="EMBL" id="KB311417">
    <property type="protein sequence ID" value="ELT89320.1"/>
    <property type="molecule type" value="Genomic_DNA"/>
</dbReference>
<dbReference type="EnsemblMetazoa" id="CapteT207194">
    <property type="protein sequence ID" value="CapteP207194"/>
    <property type="gene ID" value="CapteG207194"/>
</dbReference>
<sequence>MDLAIGRRNWLLLACTAVPWLHLLPACHNNIPVISVQMLSFFFEVTIYPATVIFGGHLGTEELAAIGLANSIQMTLVAGIAYGIAQVCDTYFAQVYGKGNYPYLLVVAQRGMVIFFLVAICLVSIVINFEQIFRFLGQNSSTSRLAGNYLLICAPCIPKERNVVLVLMTLNQIINALLHLILCYHTPLGLYGSALAQNLGMLITFIGLLVYNFKTPVGSHWTGRHGEVLLSAQVIGINLVEMMYMMVMGFGSASSILIGGYLGAGEPHKAKRATIIAGVVSVLGVCCQAACMVAFRYQIPRIFTKDLLVINKCAELMPYMAFYSLTTGINTVIRGIFRGVNRILSCSIILFLTQYVIAIPLILLLISYTGLRIKGVWLGFSLGALCGVIAYGVYMYYTFNYQKLSLEAEVLATGGRGKIHSTLTEDDKAPLLGTHSPMLRNRCLIIGGVLALLMAAIILRLTVHLPLNTNAVNVTQSPNITDSVYFT</sequence>
<feature type="transmembrane region" description="Helical" evidence="2">
    <location>
        <begin position="242"/>
        <end position="263"/>
    </location>
</feature>
<dbReference type="Proteomes" id="UP000014760">
    <property type="component" value="Unassembled WGS sequence"/>
</dbReference>
<name>R7T6Z4_CAPTE</name>
<dbReference type="GO" id="GO:0042910">
    <property type="term" value="F:xenobiotic transmembrane transporter activity"/>
    <property type="evidence" value="ECO:0007669"/>
    <property type="project" value="InterPro"/>
</dbReference>
<dbReference type="HOGENOM" id="CLU_560491_0_0_1"/>
<keyword evidence="2" id="KW-0472">Membrane</keyword>
<dbReference type="OrthoDB" id="2126698at2759"/>
<feature type="transmembrane region" description="Helical" evidence="2">
    <location>
        <begin position="63"/>
        <end position="84"/>
    </location>
</feature>
<feature type="transmembrane region" description="Helical" evidence="2">
    <location>
        <begin position="188"/>
        <end position="211"/>
    </location>
</feature>
<proteinExistence type="inferred from homology"/>
<reference evidence="5" key="1">
    <citation type="submission" date="2012-12" db="EMBL/GenBank/DDBJ databases">
        <authorList>
            <person name="Hellsten U."/>
            <person name="Grimwood J."/>
            <person name="Chapman J.A."/>
            <person name="Shapiro H."/>
            <person name="Aerts A."/>
            <person name="Otillar R.P."/>
            <person name="Terry A.Y."/>
            <person name="Boore J.L."/>
            <person name="Simakov O."/>
            <person name="Marletaz F."/>
            <person name="Cho S.-J."/>
            <person name="Edsinger-Gonzales E."/>
            <person name="Havlak P."/>
            <person name="Kuo D.-H."/>
            <person name="Larsson T."/>
            <person name="Lv J."/>
            <person name="Arendt D."/>
            <person name="Savage R."/>
            <person name="Osoegawa K."/>
            <person name="de Jong P."/>
            <person name="Lindberg D.R."/>
            <person name="Seaver E.C."/>
            <person name="Weisblat D.A."/>
            <person name="Putnam N.H."/>
            <person name="Grigoriev I.V."/>
            <person name="Rokhsar D.S."/>
        </authorList>
    </citation>
    <scope>NUCLEOTIDE SEQUENCE</scope>
    <source>
        <strain evidence="5">I ESC-2004</strain>
    </source>
</reference>
<evidence type="ECO:0000313" key="4">
    <source>
        <dbReference type="EnsemblMetazoa" id="CapteP207194"/>
    </source>
</evidence>
<keyword evidence="2" id="KW-1133">Transmembrane helix</keyword>
<dbReference type="GO" id="GO:0015297">
    <property type="term" value="F:antiporter activity"/>
    <property type="evidence" value="ECO:0007669"/>
    <property type="project" value="InterPro"/>
</dbReference>
<dbReference type="PANTHER" id="PTHR11206">
    <property type="entry name" value="MULTIDRUG RESISTANCE PROTEIN"/>
    <property type="match status" value="1"/>
</dbReference>
<evidence type="ECO:0000313" key="5">
    <source>
        <dbReference type="Proteomes" id="UP000014760"/>
    </source>
</evidence>
<evidence type="ECO:0000256" key="2">
    <source>
        <dbReference type="RuleBase" id="RU004914"/>
    </source>
</evidence>
<feature type="transmembrane region" description="Helical" evidence="2">
    <location>
        <begin position="319"/>
        <end position="337"/>
    </location>
</feature>
<dbReference type="InterPro" id="IPR002528">
    <property type="entry name" value="MATE_fam"/>
</dbReference>
<feature type="transmembrane region" description="Helical" evidence="2">
    <location>
        <begin position="275"/>
        <end position="299"/>
    </location>
</feature>
<dbReference type="STRING" id="283909.R7T6Z4"/>
<gene>
    <name evidence="3" type="ORF">CAPTEDRAFT_207194</name>
</gene>
<keyword evidence="5" id="KW-1185">Reference proteome</keyword>
<organism evidence="3">
    <name type="scientific">Capitella teleta</name>
    <name type="common">Polychaete worm</name>
    <dbReference type="NCBI Taxonomy" id="283909"/>
    <lineage>
        <taxon>Eukaryota</taxon>
        <taxon>Metazoa</taxon>
        <taxon>Spiralia</taxon>
        <taxon>Lophotrochozoa</taxon>
        <taxon>Annelida</taxon>
        <taxon>Polychaeta</taxon>
        <taxon>Sedentaria</taxon>
        <taxon>Scolecida</taxon>
        <taxon>Capitellidae</taxon>
        <taxon>Capitella</taxon>
    </lineage>
</organism>
<dbReference type="OMA" id="GLWANTA"/>
<comment type="similarity">
    <text evidence="1 2">Belongs to the multi antimicrobial extrusion (MATE) (TC 2.A.66.1) family.</text>
</comment>
<dbReference type="GO" id="GO:0016020">
    <property type="term" value="C:membrane"/>
    <property type="evidence" value="ECO:0007669"/>
    <property type="project" value="InterPro"/>
</dbReference>
<accession>R7T6Z4</accession>
<feature type="transmembrane region" description="Helical" evidence="2">
    <location>
        <begin position="349"/>
        <end position="371"/>
    </location>
</feature>
<evidence type="ECO:0000313" key="3">
    <source>
        <dbReference type="EMBL" id="ELT89320.1"/>
    </source>
</evidence>
<reference evidence="3 5" key="2">
    <citation type="journal article" date="2013" name="Nature">
        <title>Insights into bilaterian evolution from three spiralian genomes.</title>
        <authorList>
            <person name="Simakov O."/>
            <person name="Marletaz F."/>
            <person name="Cho S.J."/>
            <person name="Edsinger-Gonzales E."/>
            <person name="Havlak P."/>
            <person name="Hellsten U."/>
            <person name="Kuo D.H."/>
            <person name="Larsson T."/>
            <person name="Lv J."/>
            <person name="Arendt D."/>
            <person name="Savage R."/>
            <person name="Osoegawa K."/>
            <person name="de Jong P."/>
            <person name="Grimwood J."/>
            <person name="Chapman J.A."/>
            <person name="Shapiro H."/>
            <person name="Aerts A."/>
            <person name="Otillar R.P."/>
            <person name="Terry A.Y."/>
            <person name="Boore J.L."/>
            <person name="Grigoriev I.V."/>
            <person name="Lindberg D.R."/>
            <person name="Seaver E.C."/>
            <person name="Weisblat D.A."/>
            <person name="Putnam N.H."/>
            <person name="Rokhsar D.S."/>
        </authorList>
    </citation>
    <scope>NUCLEOTIDE SEQUENCE</scope>
    <source>
        <strain evidence="3 5">I ESC-2004</strain>
    </source>
</reference>
<dbReference type="EMBL" id="AMQN01003286">
    <property type="status" value="NOT_ANNOTATED_CDS"/>
    <property type="molecule type" value="Genomic_DNA"/>
</dbReference>
<feature type="transmembrane region" description="Helical" evidence="2">
    <location>
        <begin position="36"/>
        <end position="56"/>
    </location>
</feature>
<dbReference type="Pfam" id="PF01554">
    <property type="entry name" value="MatE"/>
    <property type="match status" value="2"/>
</dbReference>
<dbReference type="AlphaFoldDB" id="R7T6Z4"/>